<organism evidence="3 4">
    <name type="scientific">Abrus precatorius</name>
    <name type="common">Indian licorice</name>
    <name type="synonym">Glycine abrus</name>
    <dbReference type="NCBI Taxonomy" id="3816"/>
    <lineage>
        <taxon>Eukaryota</taxon>
        <taxon>Viridiplantae</taxon>
        <taxon>Streptophyta</taxon>
        <taxon>Embryophyta</taxon>
        <taxon>Tracheophyta</taxon>
        <taxon>Spermatophyta</taxon>
        <taxon>Magnoliopsida</taxon>
        <taxon>eudicotyledons</taxon>
        <taxon>Gunneridae</taxon>
        <taxon>Pentapetalae</taxon>
        <taxon>rosids</taxon>
        <taxon>fabids</taxon>
        <taxon>Fabales</taxon>
        <taxon>Fabaceae</taxon>
        <taxon>Papilionoideae</taxon>
        <taxon>50 kb inversion clade</taxon>
        <taxon>NPAAA clade</taxon>
        <taxon>indigoferoid/millettioid clade</taxon>
        <taxon>Abreae</taxon>
        <taxon>Abrus</taxon>
    </lineage>
</organism>
<dbReference type="GO" id="GO:0003676">
    <property type="term" value="F:nucleic acid binding"/>
    <property type="evidence" value="ECO:0007669"/>
    <property type="project" value="InterPro"/>
</dbReference>
<accession>A0A8B8MBG6</accession>
<feature type="compositionally biased region" description="Low complexity" evidence="1">
    <location>
        <begin position="82"/>
        <end position="97"/>
    </location>
</feature>
<proteinExistence type="predicted"/>
<feature type="compositionally biased region" description="Polar residues" evidence="1">
    <location>
        <begin position="144"/>
        <end position="154"/>
    </location>
</feature>
<feature type="domain" description="CCHC-type" evidence="2">
    <location>
        <begin position="104"/>
        <end position="119"/>
    </location>
</feature>
<dbReference type="GO" id="GO:0008270">
    <property type="term" value="F:zinc ion binding"/>
    <property type="evidence" value="ECO:0007669"/>
    <property type="project" value="InterPro"/>
</dbReference>
<dbReference type="KEGG" id="aprc:113871546"/>
<dbReference type="AlphaFoldDB" id="A0A8B8MBG6"/>
<keyword evidence="3" id="KW-1185">Reference proteome</keyword>
<dbReference type="Proteomes" id="UP000694853">
    <property type="component" value="Unplaced"/>
</dbReference>
<dbReference type="Gene3D" id="4.10.60.10">
    <property type="entry name" value="Zinc finger, CCHC-type"/>
    <property type="match status" value="1"/>
</dbReference>
<reference evidence="3" key="1">
    <citation type="journal article" date="2019" name="Toxins">
        <title>Detection of Abrin-Like and Prepropulchellin-Like Toxin Genes and Transcripts Using Whole Genome Sequencing and Full-Length Transcript Sequencing of Abrus precatorius.</title>
        <authorList>
            <person name="Hovde B.T."/>
            <person name="Daligault H.E."/>
            <person name="Hanschen E.R."/>
            <person name="Kunde Y.A."/>
            <person name="Johnson M.B."/>
            <person name="Starkenburg S.R."/>
            <person name="Johnson S.L."/>
        </authorList>
    </citation>
    <scope>NUCLEOTIDE SEQUENCE [LARGE SCALE GENOMIC DNA]</scope>
</reference>
<dbReference type="OrthoDB" id="1434744at2759"/>
<sequence>MTVGEYAAKFQELMKYWPHYQHRDGEENLYLPTLVSKSRIFEANSRDKTVDTRGASPVRRDKRPPKISKRPYSGSSNSQFRGSYSQEKSSGSGSRSGSFRKLIKCFRCGGPHIVRDCAQPRITCSNCGKSGHIANMYRAVKRSGSMSTTQSPESRGSIGPSTVPKPNYVKSLGLHVTDLPRNVVVTTPMRMDWLVANHVLLDCKDKTLIFGASMSKFLRLLSRGAWENAKNAKAFMIIFSMKAKGMVESEYIPMAKDFLEVFPEDISELPPEGEIEFAIDLILGASPISMAPYRM</sequence>
<dbReference type="Pfam" id="PF00098">
    <property type="entry name" value="zf-CCHC"/>
    <property type="match status" value="1"/>
</dbReference>
<dbReference type="PANTHER" id="PTHR15503">
    <property type="entry name" value="LDOC1 RELATED"/>
    <property type="match status" value="1"/>
</dbReference>
<gene>
    <name evidence="4" type="primary">LOC113871546</name>
</gene>
<evidence type="ECO:0000256" key="1">
    <source>
        <dbReference type="SAM" id="MobiDB-lite"/>
    </source>
</evidence>
<dbReference type="InterPro" id="IPR036875">
    <property type="entry name" value="Znf_CCHC_sf"/>
</dbReference>
<dbReference type="GeneID" id="113871546"/>
<feature type="region of interest" description="Disordered" evidence="1">
    <location>
        <begin position="142"/>
        <end position="164"/>
    </location>
</feature>
<name>A0A8B8MBG6_ABRPR</name>
<dbReference type="PANTHER" id="PTHR15503:SF45">
    <property type="entry name" value="RNA-DIRECTED DNA POLYMERASE HOMOLOG"/>
    <property type="match status" value="1"/>
</dbReference>
<dbReference type="InterPro" id="IPR001878">
    <property type="entry name" value="Znf_CCHC"/>
</dbReference>
<evidence type="ECO:0000259" key="2">
    <source>
        <dbReference type="SMART" id="SM00343"/>
    </source>
</evidence>
<dbReference type="SUPFAM" id="SSF57756">
    <property type="entry name" value="Retrovirus zinc finger-like domains"/>
    <property type="match status" value="1"/>
</dbReference>
<feature type="domain" description="CCHC-type" evidence="2">
    <location>
        <begin position="123"/>
        <end position="139"/>
    </location>
</feature>
<feature type="region of interest" description="Disordered" evidence="1">
    <location>
        <begin position="45"/>
        <end position="97"/>
    </location>
</feature>
<evidence type="ECO:0000313" key="4">
    <source>
        <dbReference type="RefSeq" id="XP_027364439.1"/>
    </source>
</evidence>
<dbReference type="SMART" id="SM00343">
    <property type="entry name" value="ZnF_C2HC"/>
    <property type="match status" value="2"/>
</dbReference>
<dbReference type="InterPro" id="IPR032567">
    <property type="entry name" value="RTL1-rel"/>
</dbReference>
<reference evidence="4" key="2">
    <citation type="submission" date="2025-08" db="UniProtKB">
        <authorList>
            <consortium name="RefSeq"/>
        </authorList>
    </citation>
    <scope>IDENTIFICATION</scope>
    <source>
        <tissue evidence="4">Young leaves</tissue>
    </source>
</reference>
<protein>
    <submittedName>
        <fullName evidence="4">Uncharacterized protein LOC113871546</fullName>
    </submittedName>
</protein>
<dbReference type="RefSeq" id="XP_027364439.1">
    <property type="nucleotide sequence ID" value="XM_027508638.1"/>
</dbReference>
<evidence type="ECO:0000313" key="3">
    <source>
        <dbReference type="Proteomes" id="UP000694853"/>
    </source>
</evidence>
<feature type="compositionally biased region" description="Basic residues" evidence="1">
    <location>
        <begin position="60"/>
        <end position="69"/>
    </location>
</feature>